<dbReference type="HAMAP" id="MF_01539">
    <property type="entry name" value="TmcAL"/>
    <property type="match status" value="1"/>
</dbReference>
<keyword evidence="2" id="KW-0820">tRNA-binding</keyword>
<protein>
    <recommendedName>
        <fullName evidence="2">tRNA(Met) cytidine acetate ligase</fullName>
        <ecNumber evidence="2">6.3.4.-</ecNumber>
    </recommendedName>
</protein>
<dbReference type="GO" id="GO:0005737">
    <property type="term" value="C:cytoplasm"/>
    <property type="evidence" value="ECO:0007669"/>
    <property type="project" value="UniProtKB-SubCell"/>
</dbReference>
<comment type="caution">
    <text evidence="2">Lacks conserved residue(s) required for the propagation of feature annotation.</text>
</comment>
<dbReference type="OrthoDB" id="9769796at2"/>
<name>A0A4R9C4V1_9FIRM</name>
<proteinExistence type="inferred from homology"/>
<feature type="binding site" evidence="2">
    <location>
        <begin position="7"/>
        <end position="20"/>
    </location>
    <ligand>
        <name>ATP</name>
        <dbReference type="ChEBI" id="CHEBI:30616"/>
    </ligand>
</feature>
<dbReference type="InterPro" id="IPR014729">
    <property type="entry name" value="Rossmann-like_a/b/a_fold"/>
</dbReference>
<feature type="binding site" evidence="2">
    <location>
        <position position="186"/>
    </location>
    <ligand>
        <name>ATP</name>
        <dbReference type="ChEBI" id="CHEBI:30616"/>
    </ligand>
</feature>
<feature type="binding site" evidence="2">
    <location>
        <position position="102"/>
    </location>
    <ligand>
        <name>ATP</name>
        <dbReference type="ChEBI" id="CHEBI:30616"/>
    </ligand>
</feature>
<dbReference type="GeneID" id="97030783"/>
<comment type="subcellular location">
    <subcellularLocation>
        <location evidence="2">Cytoplasm</location>
    </subcellularLocation>
</comment>
<comment type="catalytic activity">
    <reaction evidence="2">
        <text>cytidine(34) in elongator tRNA(Met) + acetate + ATP = N(4)-acetylcytidine(34) in elongator tRNA(Met) + AMP + diphosphate</text>
        <dbReference type="Rhea" id="RHEA:58144"/>
        <dbReference type="Rhea" id="RHEA-COMP:10693"/>
        <dbReference type="Rhea" id="RHEA-COMP:10694"/>
        <dbReference type="ChEBI" id="CHEBI:30089"/>
        <dbReference type="ChEBI" id="CHEBI:30616"/>
        <dbReference type="ChEBI" id="CHEBI:33019"/>
        <dbReference type="ChEBI" id="CHEBI:74900"/>
        <dbReference type="ChEBI" id="CHEBI:82748"/>
        <dbReference type="ChEBI" id="CHEBI:456215"/>
    </reaction>
</comment>
<dbReference type="GO" id="GO:0016879">
    <property type="term" value="F:ligase activity, forming carbon-nitrogen bonds"/>
    <property type="evidence" value="ECO:0007669"/>
    <property type="project" value="UniProtKB-UniRule"/>
</dbReference>
<evidence type="ECO:0000313" key="3">
    <source>
        <dbReference type="EMBL" id="TFF67169.1"/>
    </source>
</evidence>
<evidence type="ECO:0000256" key="2">
    <source>
        <dbReference type="HAMAP-Rule" id="MF_01539"/>
    </source>
</evidence>
<keyword evidence="2" id="KW-0694">RNA-binding</keyword>
<dbReference type="Proteomes" id="UP000297454">
    <property type="component" value="Unassembled WGS sequence"/>
</dbReference>
<dbReference type="GO" id="GO:0006400">
    <property type="term" value="P:tRNA modification"/>
    <property type="evidence" value="ECO:0007669"/>
    <property type="project" value="UniProtKB-UniRule"/>
</dbReference>
<reference evidence="3 4" key="1">
    <citation type="submission" date="2019-01" db="EMBL/GenBank/DDBJ databases">
        <title>Draft Genome Sequences of Helcococcus ovis Strains Isolated from the Uterus and Vagina of Dairy Cows with Metritis.</title>
        <authorList>
            <person name="Cunha F."/>
            <person name="Jeon S.J."/>
            <person name="Kutzer P."/>
            <person name="Galvao K.N."/>
        </authorList>
    </citation>
    <scope>NUCLEOTIDE SEQUENCE [LARGE SCALE GENOMIC DNA]</scope>
    <source>
        <strain evidence="3 4">KG-37</strain>
    </source>
</reference>
<dbReference type="PANTHER" id="PTHR37825:SF1">
    <property type="entry name" value="TRNA(MET) CYTIDINE ACETATE LIGASE"/>
    <property type="match status" value="1"/>
</dbReference>
<dbReference type="InterPro" id="IPR008513">
    <property type="entry name" value="tRNA(Met)_cyd_acetate_ligase"/>
</dbReference>
<dbReference type="Gene3D" id="3.40.50.620">
    <property type="entry name" value="HUPs"/>
    <property type="match status" value="1"/>
</dbReference>
<organism evidence="3 4">
    <name type="scientific">Helcococcus ovis</name>
    <dbReference type="NCBI Taxonomy" id="72026"/>
    <lineage>
        <taxon>Bacteria</taxon>
        <taxon>Bacillati</taxon>
        <taxon>Bacillota</taxon>
        <taxon>Tissierellia</taxon>
        <taxon>Tissierellales</taxon>
        <taxon>Peptoniphilaceae</taxon>
        <taxon>Helcococcus</taxon>
    </lineage>
</organism>
<keyword evidence="2" id="KW-0067">ATP-binding</keyword>
<accession>A0A4R9C4V1</accession>
<comment type="caution">
    <text evidence="3">The sequence shown here is derived from an EMBL/GenBank/DDBJ whole genome shotgun (WGS) entry which is preliminary data.</text>
</comment>
<keyword evidence="2" id="KW-0547">Nucleotide-binding</keyword>
<comment type="function">
    <text evidence="2">Catalyzes the formation of N(4)-acetylcytidine (ac(4)C) at the wobble position of elongator tRNA(Met), using acetate and ATP as substrates. First activates an acetate ion to form acetyladenylate (Ac-AMP) and then transfers the acetyl group to tRNA to form ac(4)C34.</text>
</comment>
<evidence type="ECO:0000256" key="1">
    <source>
        <dbReference type="ARBA" id="ARBA00022694"/>
    </source>
</evidence>
<dbReference type="PANTHER" id="PTHR37825">
    <property type="entry name" value="TRNA(MET) CYTIDINE ACETATE LIGASE"/>
    <property type="match status" value="1"/>
</dbReference>
<keyword evidence="4" id="KW-1185">Reference proteome</keyword>
<gene>
    <name evidence="2" type="primary">tmcAL</name>
    <name evidence="3" type="ORF">EQF91_02095</name>
</gene>
<keyword evidence="2" id="KW-0963">Cytoplasm</keyword>
<dbReference type="GO" id="GO:0000049">
    <property type="term" value="F:tRNA binding"/>
    <property type="evidence" value="ECO:0007669"/>
    <property type="project" value="UniProtKB-KW"/>
</dbReference>
<dbReference type="RefSeq" id="WP_134711603.1">
    <property type="nucleotide sequence ID" value="NZ_CP119081.1"/>
</dbReference>
<dbReference type="EMBL" id="SCFR01000004">
    <property type="protein sequence ID" value="TFF67169.1"/>
    <property type="molecule type" value="Genomic_DNA"/>
</dbReference>
<feature type="binding site" evidence="2">
    <location>
        <position position="161"/>
    </location>
    <ligand>
        <name>ATP</name>
        <dbReference type="ChEBI" id="CHEBI:30616"/>
    </ligand>
</feature>
<dbReference type="AlphaFoldDB" id="A0A4R9C4V1"/>
<comment type="similarity">
    <text evidence="2">Belongs to the TmcAL family.</text>
</comment>
<dbReference type="Pfam" id="PF05636">
    <property type="entry name" value="HIGH_NTase1"/>
    <property type="match status" value="1"/>
</dbReference>
<keyword evidence="2" id="KW-0436">Ligase</keyword>
<dbReference type="GO" id="GO:0005524">
    <property type="term" value="F:ATP binding"/>
    <property type="evidence" value="ECO:0007669"/>
    <property type="project" value="UniProtKB-KW"/>
</dbReference>
<dbReference type="SUPFAM" id="SSF52374">
    <property type="entry name" value="Nucleotidylyl transferase"/>
    <property type="match status" value="1"/>
</dbReference>
<dbReference type="EC" id="6.3.4.-" evidence="2"/>
<keyword evidence="1 2" id="KW-0819">tRNA processing</keyword>
<evidence type="ECO:0000313" key="4">
    <source>
        <dbReference type="Proteomes" id="UP000297454"/>
    </source>
</evidence>
<sequence length="390" mass="45386">MINIAIICEYNPMHNGHLHQIKKIKQKFPKSNIIALMSTSFVQRGEPSIIGKFDKARSALKCGVDLVFEIPAIISLQSADYFSYYTTFLLNELGLIDYISFGIEDDTETFYKLLDFKIKNESKIFELQGKYIKQGYSYKNAYLEAINEIDKNVPHSIISPNNTLALNYALTLNKLNSKIKILPIQRKDGGYNSEKLDKYKFQSATTIRNLIKENYDVSNYVPAELIEILKNTNLHNIDEYSNIFYYKAFIEKNTGESIAGFEPGMLNLLKKNYSDKISDMIEKSHNKRYSKSRLKRFIINYLLEIEVVDIKNLDKINYLRPIGFNDKGRDLINQLKNLTDFTILNKLVDYVTLDDVNRNFAEIDIRAYELQNLNNTKILNKNFKNRIYIK</sequence>